<protein>
    <recommendedName>
        <fullName evidence="9">Glyceraldehyde-3-phosphate dehydrogenase</fullName>
        <ecNumber evidence="9">1.2.1.-</ecNumber>
    </recommendedName>
</protein>
<dbReference type="EMBL" id="JAATJA010000002">
    <property type="protein sequence ID" value="NJB68436.1"/>
    <property type="molecule type" value="Genomic_DNA"/>
</dbReference>
<dbReference type="GO" id="GO:0016620">
    <property type="term" value="F:oxidoreductase activity, acting on the aldehyde or oxo group of donors, NAD or NADP as acceptor"/>
    <property type="evidence" value="ECO:0007669"/>
    <property type="project" value="InterPro"/>
</dbReference>
<dbReference type="AlphaFoldDB" id="A0A846QHW6"/>
<dbReference type="PROSITE" id="PS00071">
    <property type="entry name" value="GAPDH"/>
    <property type="match status" value="1"/>
</dbReference>
<evidence type="ECO:0000259" key="10">
    <source>
        <dbReference type="SMART" id="SM00846"/>
    </source>
</evidence>
<dbReference type="InterPro" id="IPR020828">
    <property type="entry name" value="GlycerAld_3-P_DH_NAD(P)-bd"/>
</dbReference>
<comment type="similarity">
    <text evidence="1 8">Belongs to the glyceraldehyde-3-phosphate dehydrogenase family.</text>
</comment>
<dbReference type="FunFam" id="3.30.360.10:FF:000002">
    <property type="entry name" value="Glyceraldehyde-3-phosphate dehydrogenase"/>
    <property type="match status" value="1"/>
</dbReference>
<dbReference type="CDD" id="cd18126">
    <property type="entry name" value="GAPDH_I_C"/>
    <property type="match status" value="1"/>
</dbReference>
<feature type="active site" description="Nucleophile" evidence="4">
    <location>
        <position position="151"/>
    </location>
</feature>
<feature type="binding site" evidence="6">
    <location>
        <begin position="12"/>
        <end position="13"/>
    </location>
    <ligand>
        <name>NAD(+)</name>
        <dbReference type="ChEBI" id="CHEBI:57540"/>
    </ligand>
</feature>
<evidence type="ECO:0000256" key="3">
    <source>
        <dbReference type="ARBA" id="ARBA00023002"/>
    </source>
</evidence>
<gene>
    <name evidence="11" type="ORF">GGQ74_002109</name>
</gene>
<dbReference type="SUPFAM" id="SSF55347">
    <property type="entry name" value="Glyceraldehyde-3-phosphate dehydrogenase-like, C-terminal domain"/>
    <property type="match status" value="1"/>
</dbReference>
<keyword evidence="12" id="KW-1185">Reference proteome</keyword>
<dbReference type="GO" id="GO:0050661">
    <property type="term" value="F:NADP binding"/>
    <property type="evidence" value="ECO:0007669"/>
    <property type="project" value="InterPro"/>
</dbReference>
<feature type="binding site" evidence="5">
    <location>
        <position position="181"/>
    </location>
    <ligand>
        <name>D-glyceraldehyde 3-phosphate</name>
        <dbReference type="ChEBI" id="CHEBI:59776"/>
    </ligand>
</feature>
<feature type="binding site" evidence="5">
    <location>
        <begin position="150"/>
        <end position="152"/>
    </location>
    <ligand>
        <name>D-glyceraldehyde 3-phosphate</name>
        <dbReference type="ChEBI" id="CHEBI:59776"/>
    </ligand>
</feature>
<feature type="site" description="Activates thiol group during catalysis" evidence="7">
    <location>
        <position position="178"/>
    </location>
</feature>
<dbReference type="NCBIfam" id="TIGR01534">
    <property type="entry name" value="GAPDH-I"/>
    <property type="match status" value="1"/>
</dbReference>
<organism evidence="11 12">
    <name type="scientific">Desulfobaculum xiamenense</name>
    <dbReference type="NCBI Taxonomy" id="995050"/>
    <lineage>
        <taxon>Bacteria</taxon>
        <taxon>Pseudomonadati</taxon>
        <taxon>Thermodesulfobacteriota</taxon>
        <taxon>Desulfovibrionia</taxon>
        <taxon>Desulfovibrionales</taxon>
        <taxon>Desulfovibrionaceae</taxon>
        <taxon>Desulfobaculum</taxon>
    </lineage>
</organism>
<evidence type="ECO:0000256" key="7">
    <source>
        <dbReference type="PIRSR" id="PIRSR000149-4"/>
    </source>
</evidence>
<evidence type="ECO:0000313" key="12">
    <source>
        <dbReference type="Proteomes" id="UP000580856"/>
    </source>
</evidence>
<dbReference type="SMART" id="SM00846">
    <property type="entry name" value="Gp_dh_N"/>
    <property type="match status" value="1"/>
</dbReference>
<proteinExistence type="inferred from homology"/>
<comment type="subunit">
    <text evidence="2">Homotetramer.</text>
</comment>
<evidence type="ECO:0000256" key="5">
    <source>
        <dbReference type="PIRSR" id="PIRSR000149-2"/>
    </source>
</evidence>
<dbReference type="InterPro" id="IPR020829">
    <property type="entry name" value="GlycerAld_3-P_DH_cat"/>
</dbReference>
<dbReference type="GO" id="GO:0006006">
    <property type="term" value="P:glucose metabolic process"/>
    <property type="evidence" value="ECO:0007669"/>
    <property type="project" value="InterPro"/>
</dbReference>
<name>A0A846QHW6_9BACT</name>
<dbReference type="FunFam" id="3.40.50.720:FF:000001">
    <property type="entry name" value="Glyceraldehyde-3-phosphate dehydrogenase"/>
    <property type="match status" value="1"/>
</dbReference>
<comment type="caution">
    <text evidence="11">The sequence shown here is derived from an EMBL/GenBank/DDBJ whole genome shotgun (WGS) entry which is preliminary data.</text>
</comment>
<feature type="binding site" evidence="6">
    <location>
        <position position="314"/>
    </location>
    <ligand>
        <name>NAD(+)</name>
        <dbReference type="ChEBI" id="CHEBI:57540"/>
    </ligand>
</feature>
<dbReference type="Gene3D" id="3.40.50.720">
    <property type="entry name" value="NAD(P)-binding Rossmann-like Domain"/>
    <property type="match status" value="1"/>
</dbReference>
<dbReference type="PIRSF" id="PIRSF000149">
    <property type="entry name" value="GAP_DH"/>
    <property type="match status" value="1"/>
</dbReference>
<evidence type="ECO:0000313" key="11">
    <source>
        <dbReference type="EMBL" id="NJB68436.1"/>
    </source>
</evidence>
<evidence type="ECO:0000256" key="4">
    <source>
        <dbReference type="PIRSR" id="PIRSR000149-1"/>
    </source>
</evidence>
<sequence length="333" mass="36106">MAVKVGINGFGRIGRFLTRLLAQEKDVELSMINARADNASLAHLLKYDSVHGRYNGEIVANDEGFVIDGHQVKVSRDPLGEWHWGNGPADIVVETTGKVKDREGLAKHIDCGAKKVIIGAPGKDVDLTIVPGVNDHLYDPAKHHILSNASCTTNCMAPATKVINDTFGIRHGLMTTIHSYTMSQRILDGSHKDLRRARAAAMSIIPTTTGAAKAVTAVIPELKGKLDGMAMRIPTPNVSLVDLVVELERDVTVEEVNAVLKAAAEGPMKGNMGYSDEPLVSIDYVSSPYGGVVDSLLTSVMDKRMLKLIIWYDNEGGYTNQLLRLIKRVAKGM</sequence>
<feature type="binding site" evidence="5">
    <location>
        <position position="232"/>
    </location>
    <ligand>
        <name>D-glyceraldehyde 3-phosphate</name>
        <dbReference type="ChEBI" id="CHEBI:59776"/>
    </ligand>
</feature>
<evidence type="ECO:0000256" key="6">
    <source>
        <dbReference type="PIRSR" id="PIRSR000149-3"/>
    </source>
</evidence>
<dbReference type="EC" id="1.2.1.-" evidence="9"/>
<dbReference type="InterPro" id="IPR006424">
    <property type="entry name" value="Glyceraldehyde-3-P_DH_1"/>
</dbReference>
<dbReference type="InterPro" id="IPR020831">
    <property type="entry name" value="GlycerAld/Erythrose_P_DH"/>
</dbReference>
<dbReference type="InterPro" id="IPR020830">
    <property type="entry name" value="GlycerAld_3-P_DH_AS"/>
</dbReference>
<dbReference type="GO" id="GO:0051287">
    <property type="term" value="F:NAD binding"/>
    <property type="evidence" value="ECO:0007669"/>
    <property type="project" value="InterPro"/>
</dbReference>
<evidence type="ECO:0000256" key="8">
    <source>
        <dbReference type="RuleBase" id="RU000397"/>
    </source>
</evidence>
<dbReference type="Pfam" id="PF02800">
    <property type="entry name" value="Gp_dh_C"/>
    <property type="match status" value="1"/>
</dbReference>
<keyword evidence="3 9" id="KW-0560">Oxidoreductase</keyword>
<evidence type="ECO:0000256" key="2">
    <source>
        <dbReference type="ARBA" id="ARBA00011881"/>
    </source>
</evidence>
<dbReference type="CDD" id="cd05214">
    <property type="entry name" value="GAPDH_I_N"/>
    <property type="match status" value="1"/>
</dbReference>
<dbReference type="SUPFAM" id="SSF51735">
    <property type="entry name" value="NAD(P)-binding Rossmann-fold domains"/>
    <property type="match status" value="1"/>
</dbReference>
<reference evidence="11 12" key="1">
    <citation type="submission" date="2020-03" db="EMBL/GenBank/DDBJ databases">
        <title>Genomic Encyclopedia of Type Strains, Phase IV (KMG-IV): sequencing the most valuable type-strain genomes for metagenomic binning, comparative biology and taxonomic classification.</title>
        <authorList>
            <person name="Goeker M."/>
        </authorList>
    </citation>
    <scope>NUCLEOTIDE SEQUENCE [LARGE SCALE GENOMIC DNA]</scope>
    <source>
        <strain evidence="11 12">DSM 24233</strain>
    </source>
</reference>
<keyword evidence="6" id="KW-0547">Nucleotide-binding</keyword>
<dbReference type="Pfam" id="PF00044">
    <property type="entry name" value="Gp_dh_N"/>
    <property type="match status" value="1"/>
</dbReference>
<evidence type="ECO:0000256" key="9">
    <source>
        <dbReference type="RuleBase" id="RU361160"/>
    </source>
</evidence>
<dbReference type="Gene3D" id="3.30.360.10">
    <property type="entry name" value="Dihydrodipicolinate Reductase, domain 2"/>
    <property type="match status" value="1"/>
</dbReference>
<keyword evidence="6" id="KW-0520">NAD</keyword>
<dbReference type="RefSeq" id="WP_167941504.1">
    <property type="nucleotide sequence ID" value="NZ_JAATJA010000002.1"/>
</dbReference>
<feature type="domain" description="Glyceraldehyde 3-phosphate dehydrogenase NAD(P) binding" evidence="10">
    <location>
        <begin position="3"/>
        <end position="151"/>
    </location>
</feature>
<dbReference type="Proteomes" id="UP000580856">
    <property type="component" value="Unassembled WGS sequence"/>
</dbReference>
<dbReference type="InterPro" id="IPR036291">
    <property type="entry name" value="NAD(P)-bd_dom_sf"/>
</dbReference>
<evidence type="ECO:0000256" key="1">
    <source>
        <dbReference type="ARBA" id="ARBA00007406"/>
    </source>
</evidence>
<feature type="binding site" evidence="5">
    <location>
        <begin position="209"/>
        <end position="210"/>
    </location>
    <ligand>
        <name>D-glyceraldehyde 3-phosphate</name>
        <dbReference type="ChEBI" id="CHEBI:59776"/>
    </ligand>
</feature>
<dbReference type="PRINTS" id="PR00078">
    <property type="entry name" value="G3PDHDRGNASE"/>
</dbReference>
<dbReference type="PANTHER" id="PTHR43148">
    <property type="entry name" value="GLYCERALDEHYDE-3-PHOSPHATE DEHYDROGENASE 2"/>
    <property type="match status" value="1"/>
</dbReference>
<accession>A0A846QHW6</accession>